<keyword evidence="2" id="KW-0732">Signal</keyword>
<feature type="chain" id="PRO_5005540045" evidence="2">
    <location>
        <begin position="20"/>
        <end position="265"/>
    </location>
</feature>
<evidence type="ECO:0000313" key="4">
    <source>
        <dbReference type="Proteomes" id="UP000053201"/>
    </source>
</evidence>
<feature type="signal peptide" evidence="2">
    <location>
        <begin position="1"/>
        <end position="19"/>
    </location>
</feature>
<feature type="transmembrane region" description="Helical" evidence="1">
    <location>
        <begin position="71"/>
        <end position="91"/>
    </location>
</feature>
<reference evidence="3 4" key="1">
    <citation type="submission" date="2009-08" db="EMBL/GenBank/DDBJ databases">
        <title>The Genome Sequence of Spizellomyces punctatus strain DAOM BR117.</title>
        <authorList>
            <consortium name="The Broad Institute Genome Sequencing Platform"/>
            <person name="Russ C."/>
            <person name="Cuomo C."/>
            <person name="Shea T."/>
            <person name="Young S.K."/>
            <person name="Zeng Q."/>
            <person name="Koehrsen M."/>
            <person name="Haas B."/>
            <person name="Borodovsky M."/>
            <person name="Guigo R."/>
            <person name="Alvarado L."/>
            <person name="Berlin A."/>
            <person name="Bochicchio J."/>
            <person name="Borenstein D."/>
            <person name="Chapman S."/>
            <person name="Chen Z."/>
            <person name="Engels R."/>
            <person name="Freedman E."/>
            <person name="Gellesch M."/>
            <person name="Goldberg J."/>
            <person name="Griggs A."/>
            <person name="Gujja S."/>
            <person name="Heiman D."/>
            <person name="Hepburn T."/>
            <person name="Howarth C."/>
            <person name="Jen D."/>
            <person name="Larson L."/>
            <person name="Lewis B."/>
            <person name="Mehta T."/>
            <person name="Park D."/>
            <person name="Pearson M."/>
            <person name="Roberts A."/>
            <person name="Saif S."/>
            <person name="Shenoy N."/>
            <person name="Sisk P."/>
            <person name="Stolte C."/>
            <person name="Sykes S."/>
            <person name="Thomson T."/>
            <person name="Walk T."/>
            <person name="White J."/>
            <person name="Yandava C."/>
            <person name="Burger G."/>
            <person name="Gray M.W."/>
            <person name="Holland P.W.H."/>
            <person name="King N."/>
            <person name="Lang F.B.F."/>
            <person name="Roger A.J."/>
            <person name="Ruiz-Trillo I."/>
            <person name="Lander E."/>
            <person name="Nusbaum C."/>
        </authorList>
    </citation>
    <scope>NUCLEOTIDE SEQUENCE [LARGE SCALE GENOMIC DNA]</scope>
    <source>
        <strain evidence="3 4">DAOM BR117</strain>
    </source>
</reference>
<keyword evidence="1" id="KW-0472">Membrane</keyword>
<dbReference type="RefSeq" id="XP_016610290.1">
    <property type="nucleotide sequence ID" value="XM_016751015.1"/>
</dbReference>
<sequence length="265" mass="29011">MYFHRVLLATLALGSVASANPVPKIENGPGRELEHVKRDGTLDSYACEAQLSGISCSIQNPGLRLNTCCSVGLAFVVAGGVVGGIGAFLYWTAKNHERWSRVVGGEDGSQNNTHHAKRAEELAKMLEDINLYLSEQSSFKALTDGNSTTVAQAIAIEPGRGVLFGEVEVDPNDTGKSKRHPVPWGAHYVWANIWWYNSDPPISQGGAEAAIRRASEELRNRGMAAGGFDIRNPCNWNDKMADFSLIETNDKNHVDHFSMWDKNPF</sequence>
<dbReference type="GeneID" id="27686297"/>
<keyword evidence="4" id="KW-1185">Reference proteome</keyword>
<proteinExistence type="predicted"/>
<organism evidence="3 4">
    <name type="scientific">Spizellomyces punctatus (strain DAOM BR117)</name>
    <dbReference type="NCBI Taxonomy" id="645134"/>
    <lineage>
        <taxon>Eukaryota</taxon>
        <taxon>Fungi</taxon>
        <taxon>Fungi incertae sedis</taxon>
        <taxon>Chytridiomycota</taxon>
        <taxon>Chytridiomycota incertae sedis</taxon>
        <taxon>Chytridiomycetes</taxon>
        <taxon>Spizellomycetales</taxon>
        <taxon>Spizellomycetaceae</taxon>
        <taxon>Spizellomyces</taxon>
    </lineage>
</organism>
<evidence type="ECO:0000313" key="3">
    <source>
        <dbReference type="EMBL" id="KND02251.1"/>
    </source>
</evidence>
<dbReference type="Proteomes" id="UP000053201">
    <property type="component" value="Unassembled WGS sequence"/>
</dbReference>
<dbReference type="EMBL" id="KQ257453">
    <property type="protein sequence ID" value="KND02251.1"/>
    <property type="molecule type" value="Genomic_DNA"/>
</dbReference>
<name>A0A0L0HLE1_SPIPD</name>
<dbReference type="InParanoid" id="A0A0L0HLE1"/>
<protein>
    <submittedName>
        <fullName evidence="3">Uncharacterized protein</fullName>
    </submittedName>
</protein>
<accession>A0A0L0HLE1</accession>
<keyword evidence="1" id="KW-0812">Transmembrane</keyword>
<dbReference type="AlphaFoldDB" id="A0A0L0HLE1"/>
<dbReference type="VEuPathDB" id="FungiDB:SPPG_02731"/>
<evidence type="ECO:0000256" key="1">
    <source>
        <dbReference type="SAM" id="Phobius"/>
    </source>
</evidence>
<gene>
    <name evidence="3" type="ORF">SPPG_02731</name>
</gene>
<evidence type="ECO:0000256" key="2">
    <source>
        <dbReference type="SAM" id="SignalP"/>
    </source>
</evidence>
<dbReference type="OrthoDB" id="10285473at2759"/>
<keyword evidence="1" id="KW-1133">Transmembrane helix</keyword>